<feature type="domain" description="HhH-GPD" evidence="10">
    <location>
        <begin position="113"/>
        <end position="271"/>
    </location>
</feature>
<dbReference type="EC" id="4.2.99.18" evidence="2"/>
<keyword evidence="3" id="KW-0227">DNA damage</keyword>
<dbReference type="InterPro" id="IPR003265">
    <property type="entry name" value="HhH-GPD_domain"/>
</dbReference>
<keyword evidence="6" id="KW-0456">Lyase</keyword>
<dbReference type="GO" id="GO:0003684">
    <property type="term" value="F:damaged DNA binding"/>
    <property type="evidence" value="ECO:0007669"/>
    <property type="project" value="InterPro"/>
</dbReference>
<evidence type="ECO:0000256" key="6">
    <source>
        <dbReference type="ARBA" id="ARBA00023239"/>
    </source>
</evidence>
<evidence type="ECO:0000256" key="2">
    <source>
        <dbReference type="ARBA" id="ARBA00012720"/>
    </source>
</evidence>
<proteinExistence type="inferred from homology"/>
<comment type="catalytic activity">
    <reaction evidence="9">
        <text>2'-deoxyribonucleotide-(2'-deoxyribose 5'-phosphate)-2'-deoxyribonucleotide-DNA = a 3'-end 2'-deoxyribonucleotide-(2,3-dehydro-2,3-deoxyribose 5'-phosphate)-DNA + a 5'-end 5'-phospho-2'-deoxyribonucleoside-DNA + H(+)</text>
        <dbReference type="Rhea" id="RHEA:66592"/>
        <dbReference type="Rhea" id="RHEA-COMP:13180"/>
        <dbReference type="Rhea" id="RHEA-COMP:16897"/>
        <dbReference type="Rhea" id="RHEA-COMP:17067"/>
        <dbReference type="ChEBI" id="CHEBI:15378"/>
        <dbReference type="ChEBI" id="CHEBI:136412"/>
        <dbReference type="ChEBI" id="CHEBI:157695"/>
        <dbReference type="ChEBI" id="CHEBI:167181"/>
        <dbReference type="EC" id="4.2.99.18"/>
    </reaction>
</comment>
<name>A0A9D1Y7U8_9FIRM</name>
<comment type="similarity">
    <text evidence="1">Belongs to the type-1 OGG1 family.</text>
</comment>
<evidence type="ECO:0000256" key="1">
    <source>
        <dbReference type="ARBA" id="ARBA00010679"/>
    </source>
</evidence>
<dbReference type="Gene3D" id="1.10.1670.10">
    <property type="entry name" value="Helix-hairpin-Helix base-excision DNA repair enzymes (C-terminal)"/>
    <property type="match status" value="1"/>
</dbReference>
<evidence type="ECO:0000259" key="10">
    <source>
        <dbReference type="SMART" id="SM00478"/>
    </source>
</evidence>
<dbReference type="CDD" id="cd00056">
    <property type="entry name" value="ENDO3c"/>
    <property type="match status" value="1"/>
</dbReference>
<dbReference type="InterPro" id="IPR052054">
    <property type="entry name" value="Oxidative_DNA_repair_enzyme"/>
</dbReference>
<gene>
    <name evidence="11" type="ORF">H9841_04150</name>
</gene>
<dbReference type="Pfam" id="PF00730">
    <property type="entry name" value="HhH-GPD"/>
    <property type="match status" value="1"/>
</dbReference>
<dbReference type="InterPro" id="IPR011257">
    <property type="entry name" value="DNA_glycosylase"/>
</dbReference>
<evidence type="ECO:0000256" key="7">
    <source>
        <dbReference type="ARBA" id="ARBA00023268"/>
    </source>
</evidence>
<evidence type="ECO:0000256" key="8">
    <source>
        <dbReference type="ARBA" id="ARBA00023295"/>
    </source>
</evidence>
<dbReference type="PANTHER" id="PTHR10242:SF2">
    <property type="entry name" value="N-GLYCOSYLASE_DNA LYASE"/>
    <property type="match status" value="1"/>
</dbReference>
<reference evidence="11" key="1">
    <citation type="journal article" date="2021" name="PeerJ">
        <title>Extensive microbial diversity within the chicken gut microbiome revealed by metagenomics and culture.</title>
        <authorList>
            <person name="Gilroy R."/>
            <person name="Ravi A."/>
            <person name="Getino M."/>
            <person name="Pursley I."/>
            <person name="Horton D.L."/>
            <person name="Alikhan N.F."/>
            <person name="Baker D."/>
            <person name="Gharbi K."/>
            <person name="Hall N."/>
            <person name="Watson M."/>
            <person name="Adriaenssens E.M."/>
            <person name="Foster-Nyarko E."/>
            <person name="Jarju S."/>
            <person name="Secka A."/>
            <person name="Antonio M."/>
            <person name="Oren A."/>
            <person name="Chaudhuri R.R."/>
            <person name="La Ragione R."/>
            <person name="Hildebrand F."/>
            <person name="Pallen M.J."/>
        </authorList>
    </citation>
    <scope>NUCLEOTIDE SEQUENCE</scope>
    <source>
        <strain evidence="11">ChiBcec16_6824</strain>
    </source>
</reference>
<reference evidence="11" key="2">
    <citation type="submission" date="2021-04" db="EMBL/GenBank/DDBJ databases">
        <authorList>
            <person name="Gilroy R."/>
        </authorList>
    </citation>
    <scope>NUCLEOTIDE SEQUENCE</scope>
    <source>
        <strain evidence="11">ChiBcec16_6824</strain>
    </source>
</reference>
<evidence type="ECO:0000313" key="11">
    <source>
        <dbReference type="EMBL" id="HIY21081.1"/>
    </source>
</evidence>
<dbReference type="Gene3D" id="3.30.310.260">
    <property type="match status" value="1"/>
</dbReference>
<evidence type="ECO:0000256" key="3">
    <source>
        <dbReference type="ARBA" id="ARBA00022763"/>
    </source>
</evidence>
<accession>A0A9D1Y7U8</accession>
<dbReference type="GO" id="GO:0006284">
    <property type="term" value="P:base-excision repair"/>
    <property type="evidence" value="ECO:0007669"/>
    <property type="project" value="InterPro"/>
</dbReference>
<comment type="caution">
    <text evidence="11">The sequence shown here is derived from an EMBL/GenBank/DDBJ whole genome shotgun (WGS) entry which is preliminary data.</text>
</comment>
<dbReference type="Proteomes" id="UP000823868">
    <property type="component" value="Unassembled WGS sequence"/>
</dbReference>
<organism evidence="11 12">
    <name type="scientific">Candidatus Flavonifractor merdigallinarum</name>
    <dbReference type="NCBI Taxonomy" id="2838589"/>
    <lineage>
        <taxon>Bacteria</taxon>
        <taxon>Bacillati</taxon>
        <taxon>Bacillota</taxon>
        <taxon>Clostridia</taxon>
        <taxon>Eubacteriales</taxon>
        <taxon>Oscillospiraceae</taxon>
        <taxon>Flavonifractor</taxon>
    </lineage>
</organism>
<keyword evidence="7" id="KW-0511">Multifunctional enzyme</keyword>
<dbReference type="SMART" id="SM00478">
    <property type="entry name" value="ENDO3c"/>
    <property type="match status" value="1"/>
</dbReference>
<evidence type="ECO:0000256" key="5">
    <source>
        <dbReference type="ARBA" id="ARBA00023204"/>
    </source>
</evidence>
<protein>
    <recommendedName>
        <fullName evidence="2">DNA-(apurinic or apyrimidinic site) lyase</fullName>
        <ecNumber evidence="2">4.2.99.18</ecNumber>
    </recommendedName>
</protein>
<dbReference type="EMBL" id="DXDX01000076">
    <property type="protein sequence ID" value="HIY21081.1"/>
    <property type="molecule type" value="Genomic_DNA"/>
</dbReference>
<dbReference type="AlphaFoldDB" id="A0A9D1Y7U8"/>
<keyword evidence="8" id="KW-0326">Glycosidase</keyword>
<dbReference type="SUPFAM" id="SSF55945">
    <property type="entry name" value="TATA-box binding protein-like"/>
    <property type="match status" value="1"/>
</dbReference>
<evidence type="ECO:0000313" key="12">
    <source>
        <dbReference type="Proteomes" id="UP000823868"/>
    </source>
</evidence>
<sequence length="273" mass="30640">MEVHIPDFFDLNKIADSGQCFRAVPLSDGSYRFLTGDQVLYIRKVSAERYEVSCDGDTWENIWRPYFDLGRNYRDISGSISEKDAFLSQAAQAGAGIRILRQDPWETLVTFIISQRKSIPAIRSMVELLSERYGTPIQTPTETLYTFPTALQMRDVSEEEFRACKAGYRAPYLCDAVQQVLSGRLDLGSIAALPDQELIAALETVRGVGVKVANCVALFAYGRMACAPVDTWIQKVIQREYQGQSPFAGYGAVAGIMQQYFFYYAQNHKAETA</sequence>
<evidence type="ECO:0000256" key="9">
    <source>
        <dbReference type="ARBA" id="ARBA00044632"/>
    </source>
</evidence>
<keyword evidence="5" id="KW-0234">DNA repair</keyword>
<dbReference type="SUPFAM" id="SSF48150">
    <property type="entry name" value="DNA-glycosylase"/>
    <property type="match status" value="1"/>
</dbReference>
<dbReference type="GO" id="GO:0006289">
    <property type="term" value="P:nucleotide-excision repair"/>
    <property type="evidence" value="ECO:0007669"/>
    <property type="project" value="InterPro"/>
</dbReference>
<dbReference type="GO" id="GO:0140078">
    <property type="term" value="F:class I DNA-(apurinic or apyrimidinic site) endonuclease activity"/>
    <property type="evidence" value="ECO:0007669"/>
    <property type="project" value="UniProtKB-EC"/>
</dbReference>
<dbReference type="PANTHER" id="PTHR10242">
    <property type="entry name" value="8-OXOGUANINE DNA GLYCOSYLASE"/>
    <property type="match status" value="1"/>
</dbReference>
<dbReference type="GO" id="GO:0008534">
    <property type="term" value="F:oxidized purine nucleobase lesion DNA N-glycosylase activity"/>
    <property type="evidence" value="ECO:0007669"/>
    <property type="project" value="InterPro"/>
</dbReference>
<dbReference type="Gene3D" id="1.10.340.30">
    <property type="entry name" value="Hypothetical protein, domain 2"/>
    <property type="match status" value="1"/>
</dbReference>
<keyword evidence="4" id="KW-0378">Hydrolase</keyword>
<evidence type="ECO:0000256" key="4">
    <source>
        <dbReference type="ARBA" id="ARBA00022801"/>
    </source>
</evidence>
<dbReference type="InterPro" id="IPR012904">
    <property type="entry name" value="OGG_N"/>
</dbReference>
<dbReference type="Pfam" id="PF07934">
    <property type="entry name" value="OGG_N"/>
    <property type="match status" value="1"/>
</dbReference>
<dbReference type="InterPro" id="IPR023170">
    <property type="entry name" value="HhH_base_excis_C"/>
</dbReference>